<name>A0AAE1RQT6_9SOLA</name>
<evidence type="ECO:0000256" key="1">
    <source>
        <dbReference type="ARBA" id="ARBA00022729"/>
    </source>
</evidence>
<comment type="caution">
    <text evidence="2">The sequence shown here is derived from an EMBL/GenBank/DDBJ whole genome shotgun (WGS) entry which is preliminary data.</text>
</comment>
<dbReference type="EMBL" id="JAVYJV010000013">
    <property type="protein sequence ID" value="KAK4356143.1"/>
    <property type="molecule type" value="Genomic_DNA"/>
</dbReference>
<evidence type="ECO:0008006" key="4">
    <source>
        <dbReference type="Google" id="ProtNLM"/>
    </source>
</evidence>
<evidence type="ECO:0000313" key="2">
    <source>
        <dbReference type="EMBL" id="KAK4356143.1"/>
    </source>
</evidence>
<protein>
    <recommendedName>
        <fullName evidence="4">Acid phosphatase</fullName>
    </recommendedName>
</protein>
<dbReference type="SUPFAM" id="SSF56300">
    <property type="entry name" value="Metallo-dependent phosphatases"/>
    <property type="match status" value="1"/>
</dbReference>
<dbReference type="Proteomes" id="UP001291623">
    <property type="component" value="Unassembled WGS sequence"/>
</dbReference>
<dbReference type="GO" id="GO:0003993">
    <property type="term" value="F:acid phosphatase activity"/>
    <property type="evidence" value="ECO:0007669"/>
    <property type="project" value="InterPro"/>
</dbReference>
<proteinExistence type="predicted"/>
<dbReference type="PANTHER" id="PTHR22953:SF153">
    <property type="entry name" value="PURPLE ACID PHOSPHATASE"/>
    <property type="match status" value="1"/>
</dbReference>
<keyword evidence="1" id="KW-0732">Signal</keyword>
<dbReference type="InterPro" id="IPR029052">
    <property type="entry name" value="Metallo-depent_PP-like"/>
</dbReference>
<sequence>MLGAYIDYNQTSAQYAWLQDDLKKVDRGVNPWLVAAWHSPLYNSYSSHYQELSA</sequence>
<evidence type="ECO:0000313" key="3">
    <source>
        <dbReference type="Proteomes" id="UP001291623"/>
    </source>
</evidence>
<dbReference type="InterPro" id="IPR039331">
    <property type="entry name" value="PAPs-like"/>
</dbReference>
<dbReference type="PANTHER" id="PTHR22953">
    <property type="entry name" value="ACID PHOSPHATASE RELATED"/>
    <property type="match status" value="1"/>
</dbReference>
<dbReference type="AlphaFoldDB" id="A0AAE1RQT6"/>
<dbReference type="Gene3D" id="3.60.21.10">
    <property type="match status" value="1"/>
</dbReference>
<accession>A0AAE1RQT6</accession>
<gene>
    <name evidence="2" type="ORF">RND71_025114</name>
</gene>
<keyword evidence="3" id="KW-1185">Reference proteome</keyword>
<organism evidence="2 3">
    <name type="scientific">Anisodus tanguticus</name>
    <dbReference type="NCBI Taxonomy" id="243964"/>
    <lineage>
        <taxon>Eukaryota</taxon>
        <taxon>Viridiplantae</taxon>
        <taxon>Streptophyta</taxon>
        <taxon>Embryophyta</taxon>
        <taxon>Tracheophyta</taxon>
        <taxon>Spermatophyta</taxon>
        <taxon>Magnoliopsida</taxon>
        <taxon>eudicotyledons</taxon>
        <taxon>Gunneridae</taxon>
        <taxon>Pentapetalae</taxon>
        <taxon>asterids</taxon>
        <taxon>lamiids</taxon>
        <taxon>Solanales</taxon>
        <taxon>Solanaceae</taxon>
        <taxon>Solanoideae</taxon>
        <taxon>Hyoscyameae</taxon>
        <taxon>Anisodus</taxon>
    </lineage>
</organism>
<reference evidence="2" key="1">
    <citation type="submission" date="2023-12" db="EMBL/GenBank/DDBJ databases">
        <title>Genome assembly of Anisodus tanguticus.</title>
        <authorList>
            <person name="Wang Y.-J."/>
        </authorList>
    </citation>
    <scope>NUCLEOTIDE SEQUENCE</scope>
    <source>
        <strain evidence="2">KB-2021</strain>
        <tissue evidence="2">Leaf</tissue>
    </source>
</reference>